<feature type="compositionally biased region" description="Basic and acidic residues" evidence="1">
    <location>
        <begin position="1"/>
        <end position="11"/>
    </location>
</feature>
<name>A0A0M3HVG4_ASCLU</name>
<evidence type="ECO:0000313" key="2">
    <source>
        <dbReference type="Proteomes" id="UP000036681"/>
    </source>
</evidence>
<accession>A0A0M3HVG4</accession>
<evidence type="ECO:0000256" key="1">
    <source>
        <dbReference type="SAM" id="MobiDB-lite"/>
    </source>
</evidence>
<dbReference type="Proteomes" id="UP000036681">
    <property type="component" value="Unplaced"/>
</dbReference>
<reference evidence="3" key="1">
    <citation type="submission" date="2017-02" db="UniProtKB">
        <authorList>
            <consortium name="WormBaseParasite"/>
        </authorList>
    </citation>
    <scope>IDENTIFICATION</scope>
</reference>
<keyword evidence="2" id="KW-1185">Reference proteome</keyword>
<sequence length="34" mass="4030">MKRIKDHNEGRSKRKMRKRDDQKTGNIKMSGDPS</sequence>
<organism evidence="2 3">
    <name type="scientific">Ascaris lumbricoides</name>
    <name type="common">Giant roundworm</name>
    <dbReference type="NCBI Taxonomy" id="6252"/>
    <lineage>
        <taxon>Eukaryota</taxon>
        <taxon>Metazoa</taxon>
        <taxon>Ecdysozoa</taxon>
        <taxon>Nematoda</taxon>
        <taxon>Chromadorea</taxon>
        <taxon>Rhabditida</taxon>
        <taxon>Spirurina</taxon>
        <taxon>Ascaridomorpha</taxon>
        <taxon>Ascaridoidea</taxon>
        <taxon>Ascarididae</taxon>
        <taxon>Ascaris</taxon>
    </lineage>
</organism>
<dbReference type="AlphaFoldDB" id="A0A0M3HVG4"/>
<evidence type="ECO:0000313" key="3">
    <source>
        <dbReference type="WBParaSite" id="ALUE_0000694001-mRNA-1"/>
    </source>
</evidence>
<feature type="region of interest" description="Disordered" evidence="1">
    <location>
        <begin position="1"/>
        <end position="34"/>
    </location>
</feature>
<dbReference type="WBParaSite" id="ALUE_0000694001-mRNA-1">
    <property type="protein sequence ID" value="ALUE_0000694001-mRNA-1"/>
    <property type="gene ID" value="ALUE_0000694001"/>
</dbReference>
<protein>
    <submittedName>
        <fullName evidence="3">GIY-YIG domain-containing protein</fullName>
    </submittedName>
</protein>
<proteinExistence type="predicted"/>